<keyword evidence="3" id="KW-1185">Reference proteome</keyword>
<gene>
    <name evidence="2" type="ORF">GE061_009473</name>
</gene>
<organism evidence="2 3">
    <name type="scientific">Apolygus lucorum</name>
    <name type="common">Small green plant bug</name>
    <name type="synonym">Lygocoris lucorum</name>
    <dbReference type="NCBI Taxonomy" id="248454"/>
    <lineage>
        <taxon>Eukaryota</taxon>
        <taxon>Metazoa</taxon>
        <taxon>Ecdysozoa</taxon>
        <taxon>Arthropoda</taxon>
        <taxon>Hexapoda</taxon>
        <taxon>Insecta</taxon>
        <taxon>Pterygota</taxon>
        <taxon>Neoptera</taxon>
        <taxon>Paraneoptera</taxon>
        <taxon>Hemiptera</taxon>
        <taxon>Heteroptera</taxon>
        <taxon>Panheteroptera</taxon>
        <taxon>Cimicomorpha</taxon>
        <taxon>Miridae</taxon>
        <taxon>Mirini</taxon>
        <taxon>Apolygus</taxon>
    </lineage>
</organism>
<sequence length="683" mass="76843">MPHVCVKGNPDGSDCQVFGLSLQDTRTIQNELALWGQKVGQDGIFSTLLTVSQLVSPISTPLTTPQLQADRRVPQVPAPQVTPPLQPNQNLVYPVIGSQATQPLQPVDSRQVYPTANPQPQPPVQVIGRPFVVQPPMTRAPTKQVERIGTKPEDWQEVPEVPDRIAAKHISSLEKIDPNQKIILKTNLSSEFNPLSKRPGPNIGYCEDVTQRFRKRSYSLPPSSRFYSPQPYRIICTPPIATPPAIERSYSEDGDDEWAYNPRNYRCYRVERTNVEKRTPLRREGCKIFYEDVYSYEKDTFTDRKVLSKNRRDLYKALFTPLGPKQIGVDRNCGDGITFFEKKGAGDVSVQNASNVEHQRCVKKATSNMSCPKSGAKKSPYSDPISCSTAPCPTFTIEDEYNSSVRTYPEQRLTYDIQDFGLKSDSNTELLPIIPSDYSTATRTENLTKNHSKVLSNIEQSVEIINDSCGFLMEAENLDDTQSLQSKDGRKYKQVYQCSPTGRYYPHRPEIITDNSEASTNPVKGVPTTPGVSYPDLTSTDLSGRNTDNKHVFRSEDSSNPNTYSSRTCRHGYTLSNLAYTENTYHVLNHISRARPPSPCEHKNNICVSSRAPSEPTKQQNCRLLSDTSCNGQPLSSSLGVLRMLLKDKADTEKLDELDETEWSMISSLVDEIFKNKRKRRKL</sequence>
<accession>A0A8S9Y094</accession>
<feature type="compositionally biased region" description="Basic and acidic residues" evidence="1">
    <location>
        <begin position="547"/>
        <end position="557"/>
    </location>
</feature>
<dbReference type="Proteomes" id="UP000466442">
    <property type="component" value="Unassembled WGS sequence"/>
</dbReference>
<feature type="compositionally biased region" description="Polar residues" evidence="1">
    <location>
        <begin position="536"/>
        <end position="546"/>
    </location>
</feature>
<dbReference type="OrthoDB" id="10679957at2759"/>
<name>A0A8S9Y094_APOLU</name>
<proteinExistence type="predicted"/>
<reference evidence="2" key="1">
    <citation type="journal article" date="2021" name="Mol. Ecol. Resour.">
        <title>Apolygus lucorum genome provides insights into omnivorousness and mesophyll feeding.</title>
        <authorList>
            <person name="Liu Y."/>
            <person name="Liu H."/>
            <person name="Wang H."/>
            <person name="Huang T."/>
            <person name="Liu B."/>
            <person name="Yang B."/>
            <person name="Yin L."/>
            <person name="Li B."/>
            <person name="Zhang Y."/>
            <person name="Zhang S."/>
            <person name="Jiang F."/>
            <person name="Zhang X."/>
            <person name="Ren Y."/>
            <person name="Wang B."/>
            <person name="Wang S."/>
            <person name="Lu Y."/>
            <person name="Wu K."/>
            <person name="Fan W."/>
            <person name="Wang G."/>
        </authorList>
    </citation>
    <scope>NUCLEOTIDE SEQUENCE</scope>
    <source>
        <strain evidence="2">12Hb</strain>
    </source>
</reference>
<protein>
    <submittedName>
        <fullName evidence="2">Uncharacterized protein</fullName>
    </submittedName>
</protein>
<feature type="region of interest" description="Disordered" evidence="1">
    <location>
        <begin position="506"/>
        <end position="565"/>
    </location>
</feature>
<dbReference type="AlphaFoldDB" id="A0A8S9Y094"/>
<evidence type="ECO:0000313" key="3">
    <source>
        <dbReference type="Proteomes" id="UP000466442"/>
    </source>
</evidence>
<evidence type="ECO:0000256" key="1">
    <source>
        <dbReference type="SAM" id="MobiDB-lite"/>
    </source>
</evidence>
<feature type="compositionally biased region" description="Polar residues" evidence="1">
    <location>
        <begin position="513"/>
        <end position="522"/>
    </location>
</feature>
<dbReference type="EMBL" id="WIXP02000002">
    <property type="protein sequence ID" value="KAF6214730.1"/>
    <property type="molecule type" value="Genomic_DNA"/>
</dbReference>
<comment type="caution">
    <text evidence="2">The sequence shown here is derived from an EMBL/GenBank/DDBJ whole genome shotgun (WGS) entry which is preliminary data.</text>
</comment>
<evidence type="ECO:0000313" key="2">
    <source>
        <dbReference type="EMBL" id="KAF6214730.1"/>
    </source>
</evidence>